<dbReference type="PRINTS" id="PR00160">
    <property type="entry name" value="GLUTAREDOXIN"/>
</dbReference>
<keyword evidence="2" id="KW-0676">Redox-active center</keyword>
<feature type="domain" description="Glutaredoxin" evidence="3">
    <location>
        <begin position="16"/>
        <end position="81"/>
    </location>
</feature>
<name>A0AAJ6CKT8_9BASI</name>
<dbReference type="GO" id="GO:0005737">
    <property type="term" value="C:cytoplasm"/>
    <property type="evidence" value="ECO:0007669"/>
    <property type="project" value="TreeGrafter"/>
</dbReference>
<proteinExistence type="predicted"/>
<dbReference type="CDD" id="cd03419">
    <property type="entry name" value="GRX_GRXh_1_2_like"/>
    <property type="match status" value="1"/>
</dbReference>
<evidence type="ECO:0000313" key="5">
    <source>
        <dbReference type="Proteomes" id="UP001217582"/>
    </source>
</evidence>
<dbReference type="PANTHER" id="PTHR45694">
    <property type="entry name" value="GLUTAREDOXIN 2"/>
    <property type="match status" value="1"/>
</dbReference>
<dbReference type="Pfam" id="PF00462">
    <property type="entry name" value="Glutaredoxin"/>
    <property type="match status" value="1"/>
</dbReference>
<dbReference type="InterPro" id="IPR036249">
    <property type="entry name" value="Thioredoxin-like_sf"/>
</dbReference>
<dbReference type="GO" id="GO:0005634">
    <property type="term" value="C:nucleus"/>
    <property type="evidence" value="ECO:0007669"/>
    <property type="project" value="TreeGrafter"/>
</dbReference>
<dbReference type="SUPFAM" id="SSF52833">
    <property type="entry name" value="Thioredoxin-like"/>
    <property type="match status" value="1"/>
</dbReference>
<organism evidence="4 5">
    <name type="scientific">Malassezia arunalokei</name>
    <dbReference type="NCBI Taxonomy" id="1514897"/>
    <lineage>
        <taxon>Eukaryota</taxon>
        <taxon>Fungi</taxon>
        <taxon>Dikarya</taxon>
        <taxon>Basidiomycota</taxon>
        <taxon>Ustilaginomycotina</taxon>
        <taxon>Malasseziomycetes</taxon>
        <taxon>Malasseziales</taxon>
        <taxon>Malasseziaceae</taxon>
        <taxon>Malassezia</taxon>
    </lineage>
</organism>
<dbReference type="InterPro" id="IPR014025">
    <property type="entry name" value="Glutaredoxin_subgr"/>
</dbReference>
<evidence type="ECO:0000256" key="1">
    <source>
        <dbReference type="ARBA" id="ARBA00023157"/>
    </source>
</evidence>
<dbReference type="PROSITE" id="PS00195">
    <property type="entry name" value="GLUTAREDOXIN_1"/>
    <property type="match status" value="1"/>
</dbReference>
<accession>A0AAJ6CKT8</accession>
<reference evidence="4 5" key="1">
    <citation type="submission" date="2023-03" db="EMBL/GenBank/DDBJ databases">
        <title>Mating type loci evolution in Malassezia.</title>
        <authorList>
            <person name="Coelho M.A."/>
        </authorList>
    </citation>
    <scope>NUCLEOTIDE SEQUENCE [LARGE SCALE GENOMIC DNA]</scope>
    <source>
        <strain evidence="4 5">CBS 13387</strain>
    </source>
</reference>
<dbReference type="GO" id="GO:0034599">
    <property type="term" value="P:cellular response to oxidative stress"/>
    <property type="evidence" value="ECO:0007669"/>
    <property type="project" value="TreeGrafter"/>
</dbReference>
<dbReference type="Gene3D" id="3.40.30.10">
    <property type="entry name" value="Glutaredoxin"/>
    <property type="match status" value="1"/>
</dbReference>
<dbReference type="EMBL" id="CP119917">
    <property type="protein sequence ID" value="WFD15202.1"/>
    <property type="molecule type" value="Genomic_DNA"/>
</dbReference>
<dbReference type="PROSITE" id="PS51354">
    <property type="entry name" value="GLUTAREDOXIN_2"/>
    <property type="match status" value="1"/>
</dbReference>
<gene>
    <name evidence="4" type="ORF">MARU1_001217</name>
</gene>
<evidence type="ECO:0000256" key="2">
    <source>
        <dbReference type="ARBA" id="ARBA00023284"/>
    </source>
</evidence>
<dbReference type="InterPro" id="IPR011767">
    <property type="entry name" value="GLR_AS"/>
</dbReference>
<sequence length="84" mass="9183">MAAKQIAEKLISENAIAIFSKSYCPFCVRAKQVISGQNVDPSKIGTMELDEVSEGPAIQDYLAEKTGQRTVPNIFISGKHIAER</sequence>
<dbReference type="InterPro" id="IPR002109">
    <property type="entry name" value="Glutaredoxin"/>
</dbReference>
<keyword evidence="1" id="KW-1015">Disulfide bond</keyword>
<evidence type="ECO:0000259" key="3">
    <source>
        <dbReference type="Pfam" id="PF00462"/>
    </source>
</evidence>
<evidence type="ECO:0000313" key="4">
    <source>
        <dbReference type="EMBL" id="WFD15202.1"/>
    </source>
</evidence>
<keyword evidence="5" id="KW-1185">Reference proteome</keyword>
<dbReference type="GO" id="GO:0015038">
    <property type="term" value="F:glutathione disulfide oxidoreductase activity"/>
    <property type="evidence" value="ECO:0007669"/>
    <property type="project" value="TreeGrafter"/>
</dbReference>
<protein>
    <recommendedName>
        <fullName evidence="3">Glutaredoxin domain-containing protein</fullName>
    </recommendedName>
</protein>
<dbReference type="AlphaFoldDB" id="A0AAJ6CKT8"/>
<dbReference type="Proteomes" id="UP001217582">
    <property type="component" value="Chromosome 2"/>
</dbReference>
<dbReference type="PANTHER" id="PTHR45694:SF18">
    <property type="entry name" value="GLUTAREDOXIN-1-RELATED"/>
    <property type="match status" value="1"/>
</dbReference>